<reference evidence="2 3" key="1">
    <citation type="submission" date="2020-06" db="EMBL/GenBank/DDBJ databases">
        <title>Transcriptomic and genomic resources for Thalictrum thalictroides and T. hernandezii: Facilitating candidate gene discovery in an emerging model plant lineage.</title>
        <authorList>
            <person name="Arias T."/>
            <person name="Riano-Pachon D.M."/>
            <person name="Di Stilio V.S."/>
        </authorList>
    </citation>
    <scope>NUCLEOTIDE SEQUENCE [LARGE SCALE GENOMIC DNA]</scope>
    <source>
        <strain evidence="3">cv. WT478/WT964</strain>
        <tissue evidence="2">Leaves</tissue>
    </source>
</reference>
<proteinExistence type="predicted"/>
<gene>
    <name evidence="2" type="ORF">FRX31_003610</name>
</gene>
<feature type="domain" description="RNase H type-1" evidence="1">
    <location>
        <begin position="5"/>
        <end position="91"/>
    </location>
</feature>
<accession>A0A7J6XBD6</accession>
<dbReference type="Proteomes" id="UP000554482">
    <property type="component" value="Unassembled WGS sequence"/>
</dbReference>
<keyword evidence="3" id="KW-1185">Reference proteome</keyword>
<organism evidence="2 3">
    <name type="scientific">Thalictrum thalictroides</name>
    <name type="common">Rue-anemone</name>
    <name type="synonym">Anemone thalictroides</name>
    <dbReference type="NCBI Taxonomy" id="46969"/>
    <lineage>
        <taxon>Eukaryota</taxon>
        <taxon>Viridiplantae</taxon>
        <taxon>Streptophyta</taxon>
        <taxon>Embryophyta</taxon>
        <taxon>Tracheophyta</taxon>
        <taxon>Spermatophyta</taxon>
        <taxon>Magnoliopsida</taxon>
        <taxon>Ranunculales</taxon>
        <taxon>Ranunculaceae</taxon>
        <taxon>Thalictroideae</taxon>
        <taxon>Thalictrum</taxon>
    </lineage>
</organism>
<dbReference type="OrthoDB" id="1193612at2759"/>
<comment type="caution">
    <text evidence="2">The sequence shown here is derived from an EMBL/GenBank/DDBJ whole genome shotgun (WGS) entry which is preliminary data.</text>
</comment>
<dbReference type="SUPFAM" id="SSF53098">
    <property type="entry name" value="Ribonuclease H-like"/>
    <property type="match status" value="1"/>
</dbReference>
<dbReference type="GO" id="GO:0004523">
    <property type="term" value="F:RNA-DNA hybrid ribonuclease activity"/>
    <property type="evidence" value="ECO:0007669"/>
    <property type="project" value="InterPro"/>
</dbReference>
<dbReference type="InterPro" id="IPR044730">
    <property type="entry name" value="RNase_H-like_dom_plant"/>
</dbReference>
<protein>
    <recommendedName>
        <fullName evidence="1">RNase H type-1 domain-containing protein</fullName>
    </recommendedName>
</protein>
<name>A0A7J6XBD6_THATH</name>
<dbReference type="PANTHER" id="PTHR47723">
    <property type="entry name" value="OS05G0353850 PROTEIN"/>
    <property type="match status" value="1"/>
</dbReference>
<dbReference type="InterPro" id="IPR002156">
    <property type="entry name" value="RNaseH_domain"/>
</dbReference>
<dbReference type="AlphaFoldDB" id="A0A7J6XBD6"/>
<dbReference type="Gene3D" id="3.30.420.10">
    <property type="entry name" value="Ribonuclease H-like superfamily/Ribonuclease H"/>
    <property type="match status" value="1"/>
</dbReference>
<dbReference type="CDD" id="cd06222">
    <property type="entry name" value="RNase_H_like"/>
    <property type="match status" value="1"/>
</dbReference>
<dbReference type="PANTHER" id="PTHR47723:SF19">
    <property type="entry name" value="POLYNUCLEOTIDYL TRANSFERASE, RIBONUCLEASE H-LIKE SUPERFAMILY PROTEIN"/>
    <property type="match status" value="1"/>
</dbReference>
<dbReference type="InterPro" id="IPR053151">
    <property type="entry name" value="RNase_H-like"/>
</dbReference>
<dbReference type="InterPro" id="IPR012337">
    <property type="entry name" value="RNaseH-like_sf"/>
</dbReference>
<evidence type="ECO:0000259" key="1">
    <source>
        <dbReference type="Pfam" id="PF13456"/>
    </source>
</evidence>
<dbReference type="InterPro" id="IPR036397">
    <property type="entry name" value="RNaseH_sf"/>
</dbReference>
<evidence type="ECO:0000313" key="3">
    <source>
        <dbReference type="Proteomes" id="UP000554482"/>
    </source>
</evidence>
<dbReference type="EMBL" id="JABWDY010002253">
    <property type="protein sequence ID" value="KAF5206803.1"/>
    <property type="molecule type" value="Genomic_DNA"/>
</dbReference>
<dbReference type="Pfam" id="PF13456">
    <property type="entry name" value="RVT_3"/>
    <property type="match status" value="1"/>
</dbReference>
<dbReference type="GO" id="GO:0003676">
    <property type="term" value="F:nucleic acid binding"/>
    <property type="evidence" value="ECO:0007669"/>
    <property type="project" value="InterPro"/>
</dbReference>
<sequence>MCPEMPIDVVELIAIHRGIQIALSNGVQYINIDTDSRDAVNHLFSPPSTCPLLVRNCVLEIHTMLAHFKSWNCKHVFRETNRVADYLSKFAGTNELVLDPLQFPFELSRIIAEDARGDLYLRLKSVSMSR</sequence>
<evidence type="ECO:0000313" key="2">
    <source>
        <dbReference type="EMBL" id="KAF5206803.1"/>
    </source>
</evidence>